<organism evidence="2 3">
    <name type="scientific">Mycena pura</name>
    <dbReference type="NCBI Taxonomy" id="153505"/>
    <lineage>
        <taxon>Eukaryota</taxon>
        <taxon>Fungi</taxon>
        <taxon>Dikarya</taxon>
        <taxon>Basidiomycota</taxon>
        <taxon>Agaricomycotina</taxon>
        <taxon>Agaricomycetes</taxon>
        <taxon>Agaricomycetidae</taxon>
        <taxon>Agaricales</taxon>
        <taxon>Marasmiineae</taxon>
        <taxon>Mycenaceae</taxon>
        <taxon>Mycena</taxon>
    </lineage>
</organism>
<feature type="compositionally biased region" description="Low complexity" evidence="1">
    <location>
        <begin position="446"/>
        <end position="478"/>
    </location>
</feature>
<dbReference type="AlphaFoldDB" id="A0AAD6Y5X4"/>
<accession>A0AAD6Y5X4</accession>
<evidence type="ECO:0000256" key="1">
    <source>
        <dbReference type="SAM" id="MobiDB-lite"/>
    </source>
</evidence>
<feature type="compositionally biased region" description="Low complexity" evidence="1">
    <location>
        <begin position="164"/>
        <end position="185"/>
    </location>
</feature>
<dbReference type="EMBL" id="JARJCW010000060">
    <property type="protein sequence ID" value="KAJ7201020.1"/>
    <property type="molecule type" value="Genomic_DNA"/>
</dbReference>
<feature type="region of interest" description="Disordered" evidence="1">
    <location>
        <begin position="128"/>
        <end position="196"/>
    </location>
</feature>
<name>A0AAD6Y5X4_9AGAR</name>
<evidence type="ECO:0000313" key="2">
    <source>
        <dbReference type="EMBL" id="KAJ7201020.1"/>
    </source>
</evidence>
<gene>
    <name evidence="2" type="ORF">GGX14DRAFT_400219</name>
</gene>
<evidence type="ECO:0000313" key="3">
    <source>
        <dbReference type="Proteomes" id="UP001219525"/>
    </source>
</evidence>
<feature type="compositionally biased region" description="Polar residues" evidence="1">
    <location>
        <begin position="128"/>
        <end position="147"/>
    </location>
</feature>
<comment type="caution">
    <text evidence="2">The sequence shown here is derived from an EMBL/GenBank/DDBJ whole genome shotgun (WGS) entry which is preliminary data.</text>
</comment>
<proteinExistence type="predicted"/>
<feature type="region of interest" description="Disordered" evidence="1">
    <location>
        <begin position="389"/>
        <end position="479"/>
    </location>
</feature>
<keyword evidence="3" id="KW-1185">Reference proteome</keyword>
<dbReference type="Proteomes" id="UP001219525">
    <property type="component" value="Unassembled WGS sequence"/>
</dbReference>
<feature type="compositionally biased region" description="Acidic residues" evidence="1">
    <location>
        <begin position="408"/>
        <end position="424"/>
    </location>
</feature>
<reference evidence="2" key="1">
    <citation type="submission" date="2023-03" db="EMBL/GenBank/DDBJ databases">
        <title>Massive genome expansion in bonnet fungi (Mycena s.s.) driven by repeated elements and novel gene families across ecological guilds.</title>
        <authorList>
            <consortium name="Lawrence Berkeley National Laboratory"/>
            <person name="Harder C.B."/>
            <person name="Miyauchi S."/>
            <person name="Viragh M."/>
            <person name="Kuo A."/>
            <person name="Thoen E."/>
            <person name="Andreopoulos B."/>
            <person name="Lu D."/>
            <person name="Skrede I."/>
            <person name="Drula E."/>
            <person name="Henrissat B."/>
            <person name="Morin E."/>
            <person name="Kohler A."/>
            <person name="Barry K."/>
            <person name="LaButti K."/>
            <person name="Morin E."/>
            <person name="Salamov A."/>
            <person name="Lipzen A."/>
            <person name="Mereny Z."/>
            <person name="Hegedus B."/>
            <person name="Baldrian P."/>
            <person name="Stursova M."/>
            <person name="Weitz H."/>
            <person name="Taylor A."/>
            <person name="Grigoriev I.V."/>
            <person name="Nagy L.G."/>
            <person name="Martin F."/>
            <person name="Kauserud H."/>
        </authorList>
    </citation>
    <scope>NUCLEOTIDE SEQUENCE</scope>
    <source>
        <strain evidence="2">9144</strain>
    </source>
</reference>
<sequence length="898" mass="97271">MEGLSLQELLPIARSVVAAGEDVEILLRALHPTTAAAVRLAVAHTPSAPASASTRPVPASALLAPLDGLAPAAHIATLEPAPQPPIVAYSSRRTQAVPPAVSGHPAASTINPMAALQPFLGAQALGATATNNTTQPRGRRSANSGQSRRPAPYDISQANQGRNAAIVAHRPAAPARTPRSRAQPTPRVPPSDTSKEGVFQINSFNERAVRLNVLVFLPRPYGHDLHLPIAYFESYADFCKKHDMKYALCPAESRRVVDVIREVTDLMQASPSEWRFEPLAPHLMASSVAHEQLPLRLLHLHNRGSPTRGLYQLRRAVMTSTLTVGQLLASSRNVTYAKPEITIRDGTLTIALELCRSASCFTSLDEAPLRRHDCLALYAHTLYSAESERLGYSDSSSETPCCTCREDSDMDDSASEMELDVDSDVENRPATRPTSPGASVHAPQRGPSNQHSSSSGPPGPASSMAAPARAASSASTPPVLGPSPVSVDSFLSARLPATCFWAQPFQPQPGSYTEVFESYDMLDAWCKVATYGISVPTLRLESSSIEGLADLLIQMHTEAAVSGDYRRLYAVHRHFTLVDTEGRGSHPNRITWLVDRLDDMCTLATTTNASNSQRASPERLLQLRTFGSLCAFLAIHGLAPAPLDPALLQFACHDDTRSLDHAFVHEWHPEFAQRLVNMMKMEERGDLISYNDLVSSILEMQVVRSYPGGSSSYLSRVFSSVICGPESLWSHLSIEVHGLTALAPEGSPIRDLNFGNIIRRFLEGTGVPCPALWGAKPIPVSSRLDMTEVDSPTFRSRALCWAATGTPLLPSLDDDIQLILGELGDGISAIHMQEGTIAFHTCSREAHLPLEFLLHLYSQSYPAQDENGQPTEPRSLEQAIEHWLFTQVVGSAGDHSIA</sequence>
<protein>
    <submittedName>
        <fullName evidence="2">Uncharacterized protein</fullName>
    </submittedName>
</protein>